<dbReference type="RefSeq" id="WP_048195017.1">
    <property type="nucleotide sequence ID" value="NZ_CBTY010000008.1"/>
</dbReference>
<keyword evidence="2" id="KW-1185">Reference proteome</keyword>
<sequence length="275" mass="31419">MALSQSAKMLLILIGATKYVEGSTRLQKYGLLVSKKIGQKEEFFSDWQPDKFGVFSKSLAKTVTMLANEGLITADKVNTYGKDTIRYRITDSGRGQIQDIIREKKDLVDEICGIPQYYFGKSLKEVLADVYTLYPEYTTNSTIKHEVNKNRIEQESLFEESEFDIPFKPSTRLTADITNLITRTPSEHVFNDEDVREKLAKQIGLKNIPSLDSGAFDRLAGMLRNKVQAEKIDSVDVIRNLFPSASQIHTNVWHESRWFTAMVSWYHTGYRKGDP</sequence>
<reference evidence="1 2" key="1">
    <citation type="journal article" date="2013" name="PLoS ONE">
        <title>Enrichment and Genome Sequence of the Group I.1a Ammonia-Oxidizing Archaeon ?Ca. Nitrosotenuis uzonensis? Representing a Clade Globally.</title>
        <authorList>
            <person name="Lebedeva E.V."/>
            <person name="Hatzenpichler R."/>
            <person name="Pelletier E."/>
            <person name="Schuster N."/>
            <person name="Hauzmayer S."/>
            <person name="Bulaev A."/>
            <person name="Grigor'eva N.V."/>
            <person name="Galushko A."/>
            <person name="Schmid M."/>
            <person name="Palatinszky M."/>
            <person name="Le Paslier D."/>
            <person name="Daims H."/>
            <person name="Wagner M."/>
        </authorList>
    </citation>
    <scope>NUCLEOTIDE SEQUENCE [LARGE SCALE GENOMIC DNA]</scope>
    <source>
        <strain evidence="1 2">N4</strain>
    </source>
</reference>
<dbReference type="InterPro" id="IPR036390">
    <property type="entry name" value="WH_DNA-bd_sf"/>
</dbReference>
<name>V6ARF6_9ARCH</name>
<protein>
    <submittedName>
        <fullName evidence="1">Uncharacterized protein</fullName>
    </submittedName>
</protein>
<dbReference type="AlphaFoldDB" id="V6ARF6"/>
<comment type="caution">
    <text evidence="1">The sequence shown here is derived from an EMBL/GenBank/DDBJ whole genome shotgun (WGS) entry which is preliminary data.</text>
</comment>
<gene>
    <name evidence="1" type="ORF">NITUZ_30013</name>
</gene>
<evidence type="ECO:0000313" key="2">
    <source>
        <dbReference type="Proteomes" id="UP000018159"/>
    </source>
</evidence>
<dbReference type="SUPFAM" id="SSF46785">
    <property type="entry name" value="Winged helix' DNA-binding domain"/>
    <property type="match status" value="1"/>
</dbReference>
<evidence type="ECO:0000313" key="1">
    <source>
        <dbReference type="EMBL" id="CDI05321.1"/>
    </source>
</evidence>
<accession>V6ARF6</accession>
<proteinExistence type="predicted"/>
<dbReference type="Proteomes" id="UP000018159">
    <property type="component" value="Unassembled WGS sequence"/>
</dbReference>
<dbReference type="EMBL" id="CBTY010000008">
    <property type="protein sequence ID" value="CDI05321.1"/>
    <property type="molecule type" value="Genomic_DNA"/>
</dbReference>
<organism evidence="1 2">
    <name type="scientific">Candidatus Nitrosotenuis uzonensis</name>
    <dbReference type="NCBI Taxonomy" id="1407055"/>
    <lineage>
        <taxon>Archaea</taxon>
        <taxon>Nitrososphaerota</taxon>
        <taxon>Candidatus Nitrosotenuis</taxon>
    </lineage>
</organism>